<feature type="disulfide bond" evidence="6">
    <location>
        <begin position="290"/>
        <end position="317"/>
    </location>
</feature>
<accession>A0A8C4EDL8</accession>
<evidence type="ECO:0000256" key="7">
    <source>
        <dbReference type="SAM" id="MobiDB-lite"/>
    </source>
</evidence>
<feature type="disulfide bond" evidence="6">
    <location>
        <begin position="350"/>
        <end position="377"/>
    </location>
</feature>
<feature type="compositionally biased region" description="Basic and acidic residues" evidence="7">
    <location>
        <begin position="497"/>
        <end position="512"/>
    </location>
</feature>
<keyword evidence="5" id="KW-0325">Glycoprotein</keyword>
<dbReference type="CDD" id="cd00033">
    <property type="entry name" value="CCP"/>
    <property type="match status" value="7"/>
</dbReference>
<dbReference type="InterPro" id="IPR000436">
    <property type="entry name" value="Sushi_SCR_CCP_dom"/>
</dbReference>
<keyword evidence="12" id="KW-1185">Reference proteome</keyword>
<dbReference type="Ensembl" id="ENSDLAT00005017420.2">
    <property type="protein sequence ID" value="ENSDLAP00005016082.2"/>
    <property type="gene ID" value="ENSDLAG00005007865.2"/>
</dbReference>
<keyword evidence="3" id="KW-0677">Repeat</keyword>
<dbReference type="PANTHER" id="PTHR19325">
    <property type="entry name" value="COMPLEMENT COMPONENT-RELATED SUSHI DOMAIN-CONTAINING"/>
    <property type="match status" value="1"/>
</dbReference>
<feature type="domain" description="Sushi" evidence="10">
    <location>
        <begin position="201"/>
        <end position="259"/>
    </location>
</feature>
<name>A0A8C4EDL8_DICLA</name>
<evidence type="ECO:0000256" key="5">
    <source>
        <dbReference type="ARBA" id="ARBA00023180"/>
    </source>
</evidence>
<organism evidence="11 12">
    <name type="scientific">Dicentrarchus labrax</name>
    <name type="common">European seabass</name>
    <name type="synonym">Morone labrax</name>
    <dbReference type="NCBI Taxonomy" id="13489"/>
    <lineage>
        <taxon>Eukaryota</taxon>
        <taxon>Metazoa</taxon>
        <taxon>Chordata</taxon>
        <taxon>Craniata</taxon>
        <taxon>Vertebrata</taxon>
        <taxon>Euteleostomi</taxon>
        <taxon>Actinopterygii</taxon>
        <taxon>Neopterygii</taxon>
        <taxon>Teleostei</taxon>
        <taxon>Neoteleostei</taxon>
        <taxon>Acanthomorphata</taxon>
        <taxon>Eupercaria</taxon>
        <taxon>Moronidae</taxon>
        <taxon>Dicentrarchus</taxon>
    </lineage>
</organism>
<keyword evidence="1 6" id="KW-0768">Sushi</keyword>
<evidence type="ECO:0000256" key="3">
    <source>
        <dbReference type="ARBA" id="ARBA00022737"/>
    </source>
</evidence>
<reference evidence="11" key="1">
    <citation type="submission" date="2025-08" db="UniProtKB">
        <authorList>
            <consortium name="Ensembl"/>
        </authorList>
    </citation>
    <scope>IDENTIFICATION</scope>
</reference>
<keyword evidence="4 6" id="KW-1015">Disulfide bond</keyword>
<keyword evidence="8" id="KW-0472">Membrane</keyword>
<keyword evidence="8" id="KW-0812">Transmembrane</keyword>
<feature type="domain" description="Sushi" evidence="10">
    <location>
        <begin position="141"/>
        <end position="200"/>
    </location>
</feature>
<dbReference type="Pfam" id="PF00084">
    <property type="entry name" value="Sushi"/>
    <property type="match status" value="7"/>
</dbReference>
<dbReference type="SMART" id="SM00032">
    <property type="entry name" value="CCP"/>
    <property type="match status" value="7"/>
</dbReference>
<feature type="transmembrane region" description="Helical" evidence="8">
    <location>
        <begin position="465"/>
        <end position="487"/>
    </location>
</feature>
<reference evidence="11" key="2">
    <citation type="submission" date="2025-09" db="UniProtKB">
        <authorList>
            <consortium name="Ensembl"/>
        </authorList>
    </citation>
    <scope>IDENTIFICATION</scope>
</reference>
<evidence type="ECO:0000313" key="12">
    <source>
        <dbReference type="Proteomes" id="UP000694389"/>
    </source>
</evidence>
<evidence type="ECO:0000256" key="1">
    <source>
        <dbReference type="ARBA" id="ARBA00022659"/>
    </source>
</evidence>
<dbReference type="InterPro" id="IPR050350">
    <property type="entry name" value="Compl-Cell_Adhes-Reg"/>
</dbReference>
<keyword evidence="2 9" id="KW-0732">Signal</keyword>
<sequence length="512" mass="54524">MGVTYFLLCCLSLAITAQAQDCSRPVGGPNMVLKDKDILLETFPDGTQVTFACEVGYISAGGSAISICQGGSWTPVRLKCERKNCGPIGEVENGNVDYPEGTEFGDRAVITCHDGFILVGKDKIYCQDKGWANRLPVCEVVSCDPPPAVADGTFKPVSESYSYRDVVQYSCQKGYTLNGSISASCSDDGTFQPAPPSCIMVRCSDPQVDNAELTEGSQRVYGYMATVTFKCKTGFMMTGANSQRCEINSQWSPPLSCKLITCKLPPTVENGSFSPNKTSYNYGEAVQYSCQKNYTLSGAKSVTCSDNGIFTPGPPTCILITCKLPPTIENGSFSPNKASYNYGEAVQYSCQKGYTLSGAKSVTCSDNGIFTPGPPTCILITCKLPPTIENGSFSPNKAFYNYGEAVQYSCQKGYTLSGAKSVTCSDNGIFTPGPPTCIRSTTPPTTTTTTTTTEPPTGNGETVKVMLIVLAVIGTSGICLLCAFCIYKKKRGSGRGGPDKEAPKSEEEVALS</sequence>
<feature type="disulfide bond" evidence="6">
    <location>
        <begin position="410"/>
        <end position="437"/>
    </location>
</feature>
<feature type="chain" id="PRO_5035917423" description="Sushi domain-containing protein" evidence="9">
    <location>
        <begin position="20"/>
        <end position="512"/>
    </location>
</feature>
<dbReference type="PANTHER" id="PTHR19325:SF573">
    <property type="entry name" value="MEMBRANE COFACTOR PROTEIN"/>
    <property type="match status" value="1"/>
</dbReference>
<feature type="region of interest" description="Disordered" evidence="7">
    <location>
        <begin position="491"/>
        <end position="512"/>
    </location>
</feature>
<dbReference type="PROSITE" id="PS50923">
    <property type="entry name" value="SUSHI"/>
    <property type="match status" value="7"/>
</dbReference>
<evidence type="ECO:0000256" key="4">
    <source>
        <dbReference type="ARBA" id="ARBA00023157"/>
    </source>
</evidence>
<dbReference type="GeneTree" id="ENSGT00940000154967"/>
<evidence type="ECO:0000259" key="10">
    <source>
        <dbReference type="PROSITE" id="PS50923"/>
    </source>
</evidence>
<feature type="domain" description="Sushi" evidence="10">
    <location>
        <begin position="380"/>
        <end position="439"/>
    </location>
</feature>
<keyword evidence="8" id="KW-1133">Transmembrane helix</keyword>
<evidence type="ECO:0000256" key="8">
    <source>
        <dbReference type="SAM" id="Phobius"/>
    </source>
</evidence>
<evidence type="ECO:0000256" key="2">
    <source>
        <dbReference type="ARBA" id="ARBA00022729"/>
    </source>
</evidence>
<dbReference type="AlphaFoldDB" id="A0A8C4EDL8"/>
<protein>
    <recommendedName>
        <fullName evidence="10">Sushi domain-containing protein</fullName>
    </recommendedName>
</protein>
<feature type="disulfide bond" evidence="6">
    <location>
        <begin position="53"/>
        <end position="80"/>
    </location>
</feature>
<evidence type="ECO:0000256" key="6">
    <source>
        <dbReference type="PROSITE-ProRule" id="PRU00302"/>
    </source>
</evidence>
<evidence type="ECO:0000256" key="9">
    <source>
        <dbReference type="SAM" id="SignalP"/>
    </source>
</evidence>
<dbReference type="FunFam" id="2.10.70.10:FF:000014">
    <property type="entry name" value="Membrane cofactor protein"/>
    <property type="match status" value="4"/>
</dbReference>
<proteinExistence type="predicted"/>
<feature type="domain" description="Sushi" evidence="10">
    <location>
        <begin position="320"/>
        <end position="379"/>
    </location>
</feature>
<dbReference type="Gene3D" id="2.10.70.10">
    <property type="entry name" value="Complement Module, domain 1"/>
    <property type="match status" value="7"/>
</dbReference>
<feature type="compositionally biased region" description="Low complexity" evidence="7">
    <location>
        <begin position="441"/>
        <end position="457"/>
    </location>
</feature>
<feature type="disulfide bond" evidence="6">
    <location>
        <begin position="171"/>
        <end position="198"/>
    </location>
</feature>
<feature type="signal peptide" evidence="9">
    <location>
        <begin position="1"/>
        <end position="19"/>
    </location>
</feature>
<feature type="domain" description="Sushi" evidence="10">
    <location>
        <begin position="20"/>
        <end position="82"/>
    </location>
</feature>
<feature type="region of interest" description="Disordered" evidence="7">
    <location>
        <begin position="435"/>
        <end position="458"/>
    </location>
</feature>
<dbReference type="InterPro" id="IPR035976">
    <property type="entry name" value="Sushi/SCR/CCP_sf"/>
</dbReference>
<comment type="caution">
    <text evidence="6">Lacks conserved residue(s) required for the propagation of feature annotation.</text>
</comment>
<dbReference type="SUPFAM" id="SSF57535">
    <property type="entry name" value="Complement control module/SCR domain"/>
    <property type="match status" value="7"/>
</dbReference>
<dbReference type="Proteomes" id="UP000694389">
    <property type="component" value="Unassembled WGS sequence"/>
</dbReference>
<feature type="domain" description="Sushi" evidence="10">
    <location>
        <begin position="83"/>
        <end position="140"/>
    </location>
</feature>
<evidence type="ECO:0000313" key="11">
    <source>
        <dbReference type="Ensembl" id="ENSDLAP00005016082.2"/>
    </source>
</evidence>
<feature type="domain" description="Sushi" evidence="10">
    <location>
        <begin position="260"/>
        <end position="319"/>
    </location>
</feature>